<dbReference type="PANTHER" id="PTHR43476">
    <property type="entry name" value="3-(3-HYDROXY-PHENYL)PROPIONATE/3-HYDROXYCINNAMIC ACID HYDROXYLASE"/>
    <property type="match status" value="1"/>
</dbReference>
<evidence type="ECO:0000313" key="3">
    <source>
        <dbReference type="EMBL" id="AOR31247.1"/>
    </source>
</evidence>
<evidence type="ECO:0000256" key="1">
    <source>
        <dbReference type="ARBA" id="ARBA00023002"/>
    </source>
</evidence>
<dbReference type="GO" id="GO:0008688">
    <property type="term" value="F:3-(3-hydroxyphenyl)propionate hydroxylase activity"/>
    <property type="evidence" value="ECO:0007669"/>
    <property type="project" value="TreeGrafter"/>
</dbReference>
<evidence type="ECO:0000259" key="2">
    <source>
        <dbReference type="Pfam" id="PF01494"/>
    </source>
</evidence>
<dbReference type="InterPro" id="IPR002938">
    <property type="entry name" value="FAD-bd"/>
</dbReference>
<dbReference type="AlphaFoldDB" id="A0A1D7Y6J8"/>
<feature type="domain" description="FAD-binding" evidence="2">
    <location>
        <begin position="13"/>
        <end position="361"/>
    </location>
</feature>
<sequence length="546" mass="59523">MSTSTEGLAAETYDVLVVGAGPVGLATAIQLATRGHRVGIIERWPQPYPLPRAVVFDHEAGRILASLGLDMAAVSEPAVDYEWRNGEGQLLLRFDFSDDNYSGWPNMSAFNQPTVEAALNERVQSLPGIDILRGWEAVAVQAGPTAVEVTVAESAGDEPLLRDGVRAQRTLRAAYVVGCDGANSFIRSCMRTSVTDLGFTYDWLVLDVMPHDRDRAWTPRNLQLCDPARPTTAVVGGPGRRRWEFMRLPGESIAELHQAETAWKLLEPWDLHPDNATLERQTVYTFRARWADSWRDGRLLLAGDAAHQMPPFAGQGLCSGLRDAINLSWKLDLVLSGKADDSLLDTYTTERCQHLQNAIEKSVMLGRVICEPDPAAAAERDARMIADQRAGRVPQGDQFLGTFTGGLLDRDCTGATAEPTGQLSRQGRVRFRGRTGMFDETVGIGLTLLTTGDPRDGLDEDTLAWCEQVGLRLLRITDDPAANGPDDVVDLDRTYLSDLARTGIEAMLVRPDFYVFGGAKSTADLPRLVTALRGGLTAAPAPEVTA</sequence>
<dbReference type="Proteomes" id="UP000094960">
    <property type="component" value="Chromosome"/>
</dbReference>
<protein>
    <recommendedName>
        <fullName evidence="2">FAD-binding domain-containing protein</fullName>
    </recommendedName>
</protein>
<gene>
    <name evidence="3" type="ORF">BFF78_09480</name>
</gene>
<reference evidence="4" key="1">
    <citation type="submission" date="2016-09" db="EMBL/GenBank/DDBJ databases">
        <title>Streptomyces puniciscabiei strain:TW1S1 Genome sequencing and assembly.</title>
        <authorList>
            <person name="Kim M.-K."/>
            <person name="Kim S.B."/>
        </authorList>
    </citation>
    <scope>NUCLEOTIDE SEQUENCE [LARGE SCALE GENOMIC DNA]</scope>
    <source>
        <strain evidence="4">TW1S1</strain>
    </source>
</reference>
<dbReference type="KEGG" id="spun:BFF78_09480"/>
<dbReference type="PANTHER" id="PTHR43476:SF3">
    <property type="entry name" value="FAD-BINDING MONOOXYGENASE"/>
    <property type="match status" value="1"/>
</dbReference>
<dbReference type="Pfam" id="PF01494">
    <property type="entry name" value="FAD_binding_3"/>
    <property type="match status" value="1"/>
</dbReference>
<accession>A0A1D7Y6J8</accession>
<dbReference type="SUPFAM" id="SSF51905">
    <property type="entry name" value="FAD/NAD(P)-binding domain"/>
    <property type="match status" value="1"/>
</dbReference>
<proteinExistence type="predicted"/>
<evidence type="ECO:0000313" key="4">
    <source>
        <dbReference type="Proteomes" id="UP000094960"/>
    </source>
</evidence>
<dbReference type="PRINTS" id="PR00420">
    <property type="entry name" value="RNGMNOXGNASE"/>
</dbReference>
<dbReference type="Gene3D" id="3.30.70.2450">
    <property type="match status" value="1"/>
</dbReference>
<dbReference type="GO" id="GO:0019622">
    <property type="term" value="P:3-(3-hydroxy)phenylpropionate catabolic process"/>
    <property type="evidence" value="ECO:0007669"/>
    <property type="project" value="TreeGrafter"/>
</dbReference>
<dbReference type="InterPro" id="IPR036188">
    <property type="entry name" value="FAD/NAD-bd_sf"/>
</dbReference>
<keyword evidence="1" id="KW-0560">Oxidoreductase</keyword>
<dbReference type="InterPro" id="IPR050631">
    <property type="entry name" value="PheA/TfdB_FAD_monoxygenase"/>
</dbReference>
<dbReference type="Gene3D" id="3.50.50.60">
    <property type="entry name" value="FAD/NAD(P)-binding domain"/>
    <property type="match status" value="1"/>
</dbReference>
<organism evidence="3 4">
    <name type="scientific">Streptomyces fodineus</name>
    <dbReference type="NCBI Taxonomy" id="1904616"/>
    <lineage>
        <taxon>Bacteria</taxon>
        <taxon>Bacillati</taxon>
        <taxon>Actinomycetota</taxon>
        <taxon>Actinomycetes</taxon>
        <taxon>Kitasatosporales</taxon>
        <taxon>Streptomycetaceae</taxon>
        <taxon>Streptomyces</taxon>
    </lineage>
</organism>
<dbReference type="NCBIfam" id="NF004829">
    <property type="entry name" value="PRK06183.1-3"/>
    <property type="match status" value="1"/>
</dbReference>
<name>A0A1D7Y6J8_9ACTN</name>
<dbReference type="RefSeq" id="WP_069777892.1">
    <property type="nucleotide sequence ID" value="NZ_CP017248.1"/>
</dbReference>
<keyword evidence="4" id="KW-1185">Reference proteome</keyword>
<dbReference type="EMBL" id="CP017248">
    <property type="protein sequence ID" value="AOR31247.1"/>
    <property type="molecule type" value="Genomic_DNA"/>
</dbReference>
<dbReference type="GO" id="GO:0071949">
    <property type="term" value="F:FAD binding"/>
    <property type="evidence" value="ECO:0007669"/>
    <property type="project" value="InterPro"/>
</dbReference>